<feature type="domain" description="Reverse transcriptase" evidence="1">
    <location>
        <begin position="1"/>
        <end position="101"/>
    </location>
</feature>
<protein>
    <recommendedName>
        <fullName evidence="1">Reverse transcriptase domain-containing protein</fullName>
    </recommendedName>
</protein>
<feature type="non-terminal residue" evidence="2">
    <location>
        <position position="1"/>
    </location>
</feature>
<dbReference type="InterPro" id="IPR000477">
    <property type="entry name" value="RT_dom"/>
</dbReference>
<keyword evidence="3" id="KW-1185">Reference proteome</keyword>
<sequence length="185" mass="21174">DYCYVQDYGVTQGTSLGPILFLFYINSIPASLLKGKLFMFADDIALVNTEENWSKLIDIVETDLQLVYNWMEKNLLSLNVNKSVCTPIVTNRSQLPVGRLITLNEVYMYGTIGVLSEFKPDGDWTVYQERMEQYFLANMIPEERKVPLLITCMGEKAYIMLKDLCDPLPPAQCTYAQLCTLLTRQ</sequence>
<dbReference type="AlphaFoldDB" id="A0A6G0VJE2"/>
<dbReference type="OrthoDB" id="6610179at2759"/>
<dbReference type="PROSITE" id="PS50878">
    <property type="entry name" value="RT_POL"/>
    <property type="match status" value="1"/>
</dbReference>
<evidence type="ECO:0000259" key="1">
    <source>
        <dbReference type="PROSITE" id="PS50878"/>
    </source>
</evidence>
<feature type="non-terminal residue" evidence="2">
    <location>
        <position position="185"/>
    </location>
</feature>
<accession>A0A6G0VJE2</accession>
<dbReference type="Proteomes" id="UP000478052">
    <property type="component" value="Unassembled WGS sequence"/>
</dbReference>
<evidence type="ECO:0000313" key="2">
    <source>
        <dbReference type="EMBL" id="KAF0690917.1"/>
    </source>
</evidence>
<name>A0A6G0VJE2_APHCR</name>
<reference evidence="2 3" key="1">
    <citation type="submission" date="2019-08" db="EMBL/GenBank/DDBJ databases">
        <title>Whole genome of Aphis craccivora.</title>
        <authorList>
            <person name="Voronova N.V."/>
            <person name="Shulinski R.S."/>
            <person name="Bandarenka Y.V."/>
            <person name="Zhorov D.G."/>
            <person name="Warner D."/>
        </authorList>
    </citation>
    <scope>NUCLEOTIDE SEQUENCE [LARGE SCALE GENOMIC DNA]</scope>
    <source>
        <strain evidence="2">180601</strain>
        <tissue evidence="2">Whole Body</tissue>
    </source>
</reference>
<evidence type="ECO:0000313" key="3">
    <source>
        <dbReference type="Proteomes" id="UP000478052"/>
    </source>
</evidence>
<organism evidence="2 3">
    <name type="scientific">Aphis craccivora</name>
    <name type="common">Cowpea aphid</name>
    <dbReference type="NCBI Taxonomy" id="307492"/>
    <lineage>
        <taxon>Eukaryota</taxon>
        <taxon>Metazoa</taxon>
        <taxon>Ecdysozoa</taxon>
        <taxon>Arthropoda</taxon>
        <taxon>Hexapoda</taxon>
        <taxon>Insecta</taxon>
        <taxon>Pterygota</taxon>
        <taxon>Neoptera</taxon>
        <taxon>Paraneoptera</taxon>
        <taxon>Hemiptera</taxon>
        <taxon>Sternorrhyncha</taxon>
        <taxon>Aphidomorpha</taxon>
        <taxon>Aphidoidea</taxon>
        <taxon>Aphididae</taxon>
        <taxon>Aphidini</taxon>
        <taxon>Aphis</taxon>
        <taxon>Aphis</taxon>
    </lineage>
</organism>
<comment type="caution">
    <text evidence="2">The sequence shown here is derived from an EMBL/GenBank/DDBJ whole genome shotgun (WGS) entry which is preliminary data.</text>
</comment>
<dbReference type="Pfam" id="PF00078">
    <property type="entry name" value="RVT_1"/>
    <property type="match status" value="1"/>
</dbReference>
<proteinExistence type="predicted"/>
<dbReference type="EMBL" id="VUJU01016129">
    <property type="protein sequence ID" value="KAF0690917.1"/>
    <property type="molecule type" value="Genomic_DNA"/>
</dbReference>
<gene>
    <name evidence="2" type="ORF">FWK35_00037654</name>
</gene>